<accession>A0A0L6JJE3</accession>
<protein>
    <recommendedName>
        <fullName evidence="3">Zinc-finger domain-containing protein</fullName>
    </recommendedName>
</protein>
<proteinExistence type="predicted"/>
<dbReference type="RefSeq" id="WP_036941078.1">
    <property type="nucleotide sequence ID" value="NZ_JQKC01000014.1"/>
</dbReference>
<reference evidence="2" key="1">
    <citation type="submission" date="2015-07" db="EMBL/GenBank/DDBJ databases">
        <title>Near-Complete Genome Sequence of the Cellulolytic Bacterium Bacteroides (Pseudobacteroides) cellulosolvens ATCC 35603.</title>
        <authorList>
            <person name="Dassa B."/>
            <person name="Utturkar S.M."/>
            <person name="Klingeman D.M."/>
            <person name="Hurt R.A."/>
            <person name="Keller M."/>
            <person name="Xu J."/>
            <person name="Reddy Y.H.K."/>
            <person name="Borovok I."/>
            <person name="Grinberg I.R."/>
            <person name="Lamed R."/>
            <person name="Zhivin O."/>
            <person name="Bayer E.A."/>
            <person name="Brown S.D."/>
        </authorList>
    </citation>
    <scope>NUCLEOTIDE SEQUENCE [LARGE SCALE GENOMIC DNA]</scope>
    <source>
        <strain evidence="2">DSM 2933</strain>
    </source>
</reference>
<dbReference type="STRING" id="398512.Bccel_0802"/>
<comment type="caution">
    <text evidence="1">The sequence shown here is derived from an EMBL/GenBank/DDBJ whole genome shotgun (WGS) entry which is preliminary data.</text>
</comment>
<dbReference type="OrthoDB" id="9982546at2"/>
<keyword evidence="2" id="KW-1185">Reference proteome</keyword>
<gene>
    <name evidence="1" type="ORF">Bccel_0802</name>
</gene>
<evidence type="ECO:0000313" key="2">
    <source>
        <dbReference type="Proteomes" id="UP000036923"/>
    </source>
</evidence>
<sequence>MNCDTFECIDQNILEDYYLQKLDLVHRGKIEEHLCNCEKCIDKARRVSSVIERHQIIKANPILGLAWKTSSDYVMDYKCADDGNKSIKEFKTANKKYHITLRPIEENKELSLMEIKVLDPSIQGNLIVYTGKFREKVEIDKDGLACLILSSNVDLSQLIIRNDNL</sequence>
<dbReference type="eggNOG" id="ENOG50349X6">
    <property type="taxonomic scope" value="Bacteria"/>
</dbReference>
<dbReference type="Proteomes" id="UP000036923">
    <property type="component" value="Unassembled WGS sequence"/>
</dbReference>
<name>A0A0L6JJE3_9FIRM</name>
<dbReference type="EMBL" id="LGTC01000001">
    <property type="protein sequence ID" value="KNY25542.1"/>
    <property type="molecule type" value="Genomic_DNA"/>
</dbReference>
<dbReference type="AlphaFoldDB" id="A0A0L6JJE3"/>
<organism evidence="1 2">
    <name type="scientific">Pseudobacteroides cellulosolvens ATCC 35603 = DSM 2933</name>
    <dbReference type="NCBI Taxonomy" id="398512"/>
    <lineage>
        <taxon>Bacteria</taxon>
        <taxon>Bacillati</taxon>
        <taxon>Bacillota</taxon>
        <taxon>Clostridia</taxon>
        <taxon>Eubacteriales</taxon>
        <taxon>Oscillospiraceae</taxon>
        <taxon>Pseudobacteroides</taxon>
    </lineage>
</organism>
<evidence type="ECO:0000313" key="1">
    <source>
        <dbReference type="EMBL" id="KNY25542.1"/>
    </source>
</evidence>
<evidence type="ECO:0008006" key="3">
    <source>
        <dbReference type="Google" id="ProtNLM"/>
    </source>
</evidence>